<dbReference type="EMBL" id="JAHLQI010000001">
    <property type="protein sequence ID" value="MBU5489105.1"/>
    <property type="molecule type" value="Genomic_DNA"/>
</dbReference>
<feature type="compositionally biased region" description="Acidic residues" evidence="1">
    <location>
        <begin position="252"/>
        <end position="269"/>
    </location>
</feature>
<dbReference type="Proteomes" id="UP000783588">
    <property type="component" value="Unassembled WGS sequence"/>
</dbReference>
<evidence type="ECO:0000313" key="3">
    <source>
        <dbReference type="Proteomes" id="UP000783588"/>
    </source>
</evidence>
<feature type="region of interest" description="Disordered" evidence="1">
    <location>
        <begin position="252"/>
        <end position="277"/>
    </location>
</feature>
<name>A0ABS6EN35_9FIRM</name>
<evidence type="ECO:0000313" key="2">
    <source>
        <dbReference type="EMBL" id="MBU5489105.1"/>
    </source>
</evidence>
<reference evidence="2 3" key="1">
    <citation type="submission" date="2021-06" db="EMBL/GenBank/DDBJ databases">
        <authorList>
            <person name="Sun Q."/>
            <person name="Li D."/>
        </authorList>
    </citation>
    <scope>NUCLEOTIDE SEQUENCE [LARGE SCALE GENOMIC DNA]</scope>
    <source>
        <strain evidence="2 3">MSJd-7</strain>
    </source>
</reference>
<dbReference type="InterPro" id="IPR004590">
    <property type="entry name" value="ssDNA_annealing_RecT"/>
</dbReference>
<sequence>MAMEGKITKKQQAAAPAENRKKTMADYIKSMSGEIAKALPKTITAERFTRITLSALSSSPKLQQCTPSSFLAAMMTAAQLGVEPNTPLGQAYLVPYYSKGALECQFQIGYKGLIDLAYRSGEVQSIQAHEVHENDEFSYSFGLEPELHHVPAIRDRGAVIAYYAVWKGKDGGYGFEVMSREDVERHGRKFSKSFSSVPWKRNFDEMAKKTVLKRALKYAPMKTELTYAAVADETVKHGLSENMWEVETIPVDEETEETETDEVVSELDPDQVTIVES</sequence>
<dbReference type="Pfam" id="PF03837">
    <property type="entry name" value="RecT"/>
    <property type="match status" value="1"/>
</dbReference>
<dbReference type="NCBIfam" id="TIGR00616">
    <property type="entry name" value="rect"/>
    <property type="match status" value="1"/>
</dbReference>
<proteinExistence type="predicted"/>
<accession>A0ABS6EN35</accession>
<dbReference type="InterPro" id="IPR018330">
    <property type="entry name" value="RecT_fam"/>
</dbReference>
<gene>
    <name evidence="2" type="ORF">KQI75_00440</name>
</gene>
<keyword evidence="3" id="KW-1185">Reference proteome</keyword>
<comment type="caution">
    <text evidence="2">The sequence shown here is derived from an EMBL/GenBank/DDBJ whole genome shotgun (WGS) entry which is preliminary data.</text>
</comment>
<protein>
    <submittedName>
        <fullName evidence="2">Recombinase RecT</fullName>
    </submittedName>
</protein>
<evidence type="ECO:0000256" key="1">
    <source>
        <dbReference type="SAM" id="MobiDB-lite"/>
    </source>
</evidence>
<organism evidence="2 3">
    <name type="scientific">Butyricicoccus intestinisimiae</name>
    <dbReference type="NCBI Taxonomy" id="2841509"/>
    <lineage>
        <taxon>Bacteria</taxon>
        <taxon>Bacillati</taxon>
        <taxon>Bacillota</taxon>
        <taxon>Clostridia</taxon>
        <taxon>Eubacteriales</taxon>
        <taxon>Butyricicoccaceae</taxon>
        <taxon>Butyricicoccus</taxon>
    </lineage>
</organism>
<dbReference type="RefSeq" id="WP_216468720.1">
    <property type="nucleotide sequence ID" value="NZ_JAHLQI010000001.1"/>
</dbReference>